<gene>
    <name evidence="1" type="ORF">GGR08_001421</name>
</gene>
<sequence length="280" mass="32374">MKKKYELMNESERISLQQFLNFLIDSIRSICLLSNQVPEKRLDSKRVGFRNNQSSANLKALTHYMLHAYNSRVGCGYAIQYPYGKGITTDLLPCFSAPGIFKSVNEKYLSSKEFIMNNLVNTQTTLTMSSREIAKLCDKRHDNVRRDIKQMLEELYPVGGLLKFEGTYLDKQGKSQNCYNLPKRECLILVSGYSTVLRAKIIDRWIELERQTQTDYDHDTRFDLPSYWEGMNAGEKVLYLLGPIHMRLLDAFKVDEENRKYKALIKEAKQVLAKSVVKAA</sequence>
<protein>
    <submittedName>
        <fullName evidence="1">Rha family phage regulatory protein</fullName>
    </submittedName>
</protein>
<dbReference type="Proteomes" id="UP000585970">
    <property type="component" value="Unassembled WGS sequence"/>
</dbReference>
<dbReference type="Pfam" id="PF09669">
    <property type="entry name" value="Phage_pRha"/>
    <property type="match status" value="1"/>
</dbReference>
<comment type="caution">
    <text evidence="1">The sequence shown here is derived from an EMBL/GenBank/DDBJ whole genome shotgun (WGS) entry which is preliminary data.</text>
</comment>
<dbReference type="AlphaFoldDB" id="A0A840DVE7"/>
<reference evidence="1 2" key="1">
    <citation type="submission" date="2020-08" db="EMBL/GenBank/DDBJ databases">
        <title>Genomic Encyclopedia of Type Strains, Phase IV (KMG-IV): sequencing the most valuable type-strain genomes for metagenomic binning, comparative biology and taxonomic classification.</title>
        <authorList>
            <person name="Goeker M."/>
        </authorList>
    </citation>
    <scope>NUCLEOTIDE SEQUENCE [LARGE SCALE GENOMIC DNA]</scope>
    <source>
        <strain evidence="1 2">DSM 100694</strain>
    </source>
</reference>
<organism evidence="1 2">
    <name type="scientific">Bartonella fuyuanensis</name>
    <dbReference type="NCBI Taxonomy" id="1460968"/>
    <lineage>
        <taxon>Bacteria</taxon>
        <taxon>Pseudomonadati</taxon>
        <taxon>Pseudomonadota</taxon>
        <taxon>Alphaproteobacteria</taxon>
        <taxon>Hyphomicrobiales</taxon>
        <taxon>Bartonellaceae</taxon>
        <taxon>Bartonella</taxon>
    </lineage>
</organism>
<keyword evidence="2" id="KW-1185">Reference proteome</keyword>
<proteinExistence type="predicted"/>
<name>A0A840DVE7_9HYPH</name>
<evidence type="ECO:0000313" key="2">
    <source>
        <dbReference type="Proteomes" id="UP000585970"/>
    </source>
</evidence>
<dbReference type="EMBL" id="JACIFE010000021">
    <property type="protein sequence ID" value="MBB4077104.1"/>
    <property type="molecule type" value="Genomic_DNA"/>
</dbReference>
<accession>A0A840DVE7</accession>
<evidence type="ECO:0000313" key="1">
    <source>
        <dbReference type="EMBL" id="MBB4077104.1"/>
    </source>
</evidence>
<dbReference type="InterPro" id="IPR014054">
    <property type="entry name" value="Phage_regulatory_Rha"/>
</dbReference>